<dbReference type="CDD" id="cd01670">
    <property type="entry name" value="Death"/>
    <property type="match status" value="1"/>
</dbReference>
<gene>
    <name evidence="3" type="primary">zgc:174906</name>
</gene>
<evidence type="ECO:0000259" key="1">
    <source>
        <dbReference type="PROSITE" id="PS50017"/>
    </source>
</evidence>
<name>A0A8C9RAK1_SCLFO</name>
<evidence type="ECO:0000313" key="3">
    <source>
        <dbReference type="Ensembl" id="ENSSFOP00015011983.1"/>
    </source>
</evidence>
<dbReference type="AlphaFoldDB" id="A0A8C9RAK1"/>
<organism evidence="3 4">
    <name type="scientific">Scleropages formosus</name>
    <name type="common">Asian bonytongue</name>
    <name type="synonym">Osteoglossum formosum</name>
    <dbReference type="NCBI Taxonomy" id="113540"/>
    <lineage>
        <taxon>Eukaryota</taxon>
        <taxon>Metazoa</taxon>
        <taxon>Chordata</taxon>
        <taxon>Craniata</taxon>
        <taxon>Vertebrata</taxon>
        <taxon>Euteleostomi</taxon>
        <taxon>Actinopterygii</taxon>
        <taxon>Neopterygii</taxon>
        <taxon>Teleostei</taxon>
        <taxon>Osteoglossocephala</taxon>
        <taxon>Osteoglossomorpha</taxon>
        <taxon>Osteoglossiformes</taxon>
        <taxon>Osteoglossidae</taxon>
        <taxon>Scleropages</taxon>
    </lineage>
</organism>
<dbReference type="GeneTree" id="ENSGT00540000073797"/>
<reference evidence="3" key="3">
    <citation type="submission" date="2025-09" db="UniProtKB">
        <authorList>
            <consortium name="Ensembl"/>
        </authorList>
    </citation>
    <scope>IDENTIFICATION</scope>
</reference>
<dbReference type="PROSITE" id="PS50209">
    <property type="entry name" value="CARD"/>
    <property type="match status" value="1"/>
</dbReference>
<dbReference type="InterPro" id="IPR011029">
    <property type="entry name" value="DEATH-like_dom_sf"/>
</dbReference>
<accession>A0A8C9RAK1</accession>
<reference evidence="3" key="2">
    <citation type="submission" date="2025-08" db="UniProtKB">
        <authorList>
            <consortium name="Ensembl"/>
        </authorList>
    </citation>
    <scope>IDENTIFICATION</scope>
</reference>
<keyword evidence="4" id="KW-1185">Reference proteome</keyword>
<dbReference type="SUPFAM" id="SSF47986">
    <property type="entry name" value="DEATH domain"/>
    <property type="match status" value="2"/>
</dbReference>
<evidence type="ECO:0000313" key="4">
    <source>
        <dbReference type="Proteomes" id="UP000694397"/>
    </source>
</evidence>
<dbReference type="InterPro" id="IPR000488">
    <property type="entry name" value="Death_dom"/>
</dbReference>
<evidence type="ECO:0000259" key="2">
    <source>
        <dbReference type="PROSITE" id="PS50209"/>
    </source>
</evidence>
<dbReference type="GO" id="GO:0042981">
    <property type="term" value="P:regulation of apoptotic process"/>
    <property type="evidence" value="ECO:0007669"/>
    <property type="project" value="InterPro"/>
</dbReference>
<dbReference type="GO" id="GO:0007165">
    <property type="term" value="P:signal transduction"/>
    <property type="evidence" value="ECO:0007669"/>
    <property type="project" value="InterPro"/>
</dbReference>
<dbReference type="Ensembl" id="ENSSFOT00015012136.2">
    <property type="protein sequence ID" value="ENSSFOP00015011983.1"/>
    <property type="gene ID" value="ENSSFOG00015007733.2"/>
</dbReference>
<feature type="domain" description="Death" evidence="1">
    <location>
        <begin position="120"/>
        <end position="190"/>
    </location>
</feature>
<protein>
    <submittedName>
        <fullName evidence="3">Zgc:174906</fullName>
    </submittedName>
</protein>
<dbReference type="PROSITE" id="PS50017">
    <property type="entry name" value="DEATH_DOMAIN"/>
    <property type="match status" value="1"/>
</dbReference>
<dbReference type="Gene3D" id="1.10.533.10">
    <property type="entry name" value="Death Domain, Fas"/>
    <property type="match status" value="2"/>
</dbReference>
<dbReference type="OrthoDB" id="8947098at2759"/>
<sequence>GDGSGALLRTLKATLIDALSADPDFVLQHADSRSLLTVAQYQHIKVIADPSQKVCDLLDCVIQRGSGCSKKLLKLLKEEKIQETYPKLGFLKKFKRKRERNLEPESPIKQNCVNRAELVTERQLMILADRVGHSWKQMGLVALRITAVQLEQLEEDYPRHVERVFGMLQAWRMREGRQATAVRLYDLLSRGNFVPPESLDILLESSGITGAPSHVVR</sequence>
<dbReference type="Proteomes" id="UP000694397">
    <property type="component" value="Chromosome 19"/>
</dbReference>
<proteinExistence type="predicted"/>
<feature type="domain" description="CARD" evidence="2">
    <location>
        <begin position="1"/>
        <end position="78"/>
    </location>
</feature>
<reference evidence="3 4" key="1">
    <citation type="submission" date="2019-04" db="EMBL/GenBank/DDBJ databases">
        <authorList>
            <consortium name="Wellcome Sanger Institute Data Sharing"/>
        </authorList>
    </citation>
    <scope>NUCLEOTIDE SEQUENCE [LARGE SCALE GENOMIC DNA]</scope>
</reference>
<dbReference type="Pfam" id="PF00531">
    <property type="entry name" value="Death"/>
    <property type="match status" value="1"/>
</dbReference>
<dbReference type="InterPro" id="IPR001315">
    <property type="entry name" value="CARD"/>
</dbReference>